<dbReference type="AlphaFoldDB" id="A0AAV3A9V2"/>
<accession>A0AAV3A9V2</accession>
<keyword evidence="2" id="KW-1185">Reference proteome</keyword>
<reference evidence="1" key="1">
    <citation type="thesis" date="2020" institute="ProQuest LLC" country="789 East Eisenhower Parkway, Ann Arbor, MI, USA">
        <title>Comparative Genomics and Chromosome Evolution.</title>
        <authorList>
            <person name="Mudd A.B."/>
        </authorList>
    </citation>
    <scope>NUCLEOTIDE SEQUENCE</scope>
    <source>
        <strain evidence="1">1538</strain>
        <tissue evidence="1">Blood</tissue>
    </source>
</reference>
<sequence>MFAHCPDSLKLRQKDVVLTQEALQLSSQGPALCTACSAWVQKRRRYWTEGSKSFQYWLCLDYRIWLSRKKRKIGGGFGG</sequence>
<organism evidence="1 2">
    <name type="scientific">Pyxicephalus adspersus</name>
    <name type="common">African bullfrog</name>
    <dbReference type="NCBI Taxonomy" id="30357"/>
    <lineage>
        <taxon>Eukaryota</taxon>
        <taxon>Metazoa</taxon>
        <taxon>Chordata</taxon>
        <taxon>Craniata</taxon>
        <taxon>Vertebrata</taxon>
        <taxon>Euteleostomi</taxon>
        <taxon>Amphibia</taxon>
        <taxon>Batrachia</taxon>
        <taxon>Anura</taxon>
        <taxon>Neobatrachia</taxon>
        <taxon>Ranoidea</taxon>
        <taxon>Pyxicephalidae</taxon>
        <taxon>Pyxicephalinae</taxon>
        <taxon>Pyxicephalus</taxon>
    </lineage>
</organism>
<proteinExistence type="predicted"/>
<protein>
    <submittedName>
        <fullName evidence="1">Uncharacterized protein</fullName>
    </submittedName>
</protein>
<gene>
    <name evidence="1" type="ORF">GDO54_011670</name>
</gene>
<evidence type="ECO:0000313" key="1">
    <source>
        <dbReference type="EMBL" id="DBA23959.1"/>
    </source>
</evidence>
<dbReference type="EMBL" id="DYDO01000005">
    <property type="protein sequence ID" value="DBA23959.1"/>
    <property type="molecule type" value="Genomic_DNA"/>
</dbReference>
<name>A0AAV3A9V2_PYXAD</name>
<comment type="caution">
    <text evidence="1">The sequence shown here is derived from an EMBL/GenBank/DDBJ whole genome shotgun (WGS) entry which is preliminary data.</text>
</comment>
<dbReference type="Proteomes" id="UP001181693">
    <property type="component" value="Unassembled WGS sequence"/>
</dbReference>
<evidence type="ECO:0000313" key="2">
    <source>
        <dbReference type="Proteomes" id="UP001181693"/>
    </source>
</evidence>